<evidence type="ECO:0000256" key="2">
    <source>
        <dbReference type="ARBA" id="ARBA00022840"/>
    </source>
</evidence>
<dbReference type="Proteomes" id="UP000831327">
    <property type="component" value="Chromosome"/>
</dbReference>
<dbReference type="InterPro" id="IPR027417">
    <property type="entry name" value="P-loop_NTPase"/>
</dbReference>
<reference evidence="3 4" key="1">
    <citation type="journal article" date="2016" name="Microbes Environ.">
        <title>Phylogenetically diverse aerobic anoxygenic phototrophic bacteria isolated from epilithic biofilms in Tama river, Japan.</title>
        <authorList>
            <person name="Hirose S."/>
            <person name="Matsuura K."/>
            <person name="Haruta S."/>
        </authorList>
    </citation>
    <scope>NUCLEOTIDE SEQUENCE [LARGE SCALE GENOMIC DNA]</scope>
    <source>
        <strain evidence="3 4">S08</strain>
    </source>
</reference>
<proteinExistence type="predicted"/>
<dbReference type="Gene3D" id="3.40.50.300">
    <property type="entry name" value="P-loop containing nucleotide triphosphate hydrolases"/>
    <property type="match status" value="1"/>
</dbReference>
<organism evidence="3 4">
    <name type="scientific">Roseomonas fluvialis</name>
    <dbReference type="NCBI Taxonomy" id="1750527"/>
    <lineage>
        <taxon>Bacteria</taxon>
        <taxon>Pseudomonadati</taxon>
        <taxon>Pseudomonadota</taxon>
        <taxon>Alphaproteobacteria</taxon>
        <taxon>Acetobacterales</taxon>
        <taxon>Roseomonadaceae</taxon>
        <taxon>Roseomonas</taxon>
    </lineage>
</organism>
<sequence length="414" mass="43560">MAVAATDRMAVREIPDATRGGAIISADRPALMVFVADEASEGAIRGGIGDVLGAQMRRGTVRTAVKALEKESTPRVLIVDISGVDDPFAALDALASVCTPDVRVLVVGERTEIGFYRDITRNVGVHEYLHKPLTRDNVARLFAPHIQGGGEAGQDRGGQVTVVCGVRGGVGATTIAVNLALELEEATRSHVALLDLHLRGGAAAMMLGARVTSGLRIAIEEPERVDALFLDRVGVPIGDRVRLIAAEEPMEAQIKPTEEGVRRVVDMLRQRFNHVVVDLPMPPGPSEVAVLQKARHVVLVLGPDVASIRDTVALKKLVALTGGSGRVITVLNGVGRRGYLPVKLVEEGIGAAPDVTIGDLSRQLPRAANLGRPARQDCAPLRRALGQLTQEIAAVRSGGAGASFFARLLGKGGG</sequence>
<keyword evidence="4" id="KW-1185">Reference proteome</keyword>
<keyword evidence="1" id="KW-0547">Nucleotide-binding</keyword>
<dbReference type="PANTHER" id="PTHR43384">
    <property type="entry name" value="SEPTUM SITE-DETERMINING PROTEIN MIND HOMOLOG, CHLOROPLASTIC-RELATED"/>
    <property type="match status" value="1"/>
</dbReference>
<dbReference type="SUPFAM" id="SSF52540">
    <property type="entry name" value="P-loop containing nucleoside triphosphate hydrolases"/>
    <property type="match status" value="1"/>
</dbReference>
<gene>
    <name evidence="3" type="ORF">Rmf_31280</name>
</gene>
<evidence type="ECO:0000313" key="3">
    <source>
        <dbReference type="EMBL" id="BDG73199.1"/>
    </source>
</evidence>
<dbReference type="EMBL" id="AP025637">
    <property type="protein sequence ID" value="BDG73199.1"/>
    <property type="molecule type" value="Genomic_DNA"/>
</dbReference>
<keyword evidence="2" id="KW-0067">ATP-binding</keyword>
<name>A0ABN6P3L3_9PROT</name>
<accession>A0ABN6P3L3</accession>
<dbReference type="InterPro" id="IPR050625">
    <property type="entry name" value="ParA/MinD_ATPase"/>
</dbReference>
<evidence type="ECO:0000313" key="4">
    <source>
        <dbReference type="Proteomes" id="UP000831327"/>
    </source>
</evidence>
<dbReference type="Gene3D" id="3.40.50.2300">
    <property type="match status" value="1"/>
</dbReference>
<protein>
    <submittedName>
        <fullName evidence="3">Pilus assembly protein CpaE</fullName>
    </submittedName>
</protein>
<evidence type="ECO:0000256" key="1">
    <source>
        <dbReference type="ARBA" id="ARBA00022741"/>
    </source>
</evidence>
<dbReference type="PANTHER" id="PTHR43384:SF6">
    <property type="entry name" value="SEPTUM SITE-DETERMINING PROTEIN MIND HOMOLOG, CHLOROPLASTIC"/>
    <property type="match status" value="1"/>
</dbReference>